<organism evidence="1 2">
    <name type="scientific">Hymenochirus boettgeri</name>
    <name type="common">Congo dwarf clawed frog</name>
    <dbReference type="NCBI Taxonomy" id="247094"/>
    <lineage>
        <taxon>Eukaryota</taxon>
        <taxon>Metazoa</taxon>
        <taxon>Chordata</taxon>
        <taxon>Craniata</taxon>
        <taxon>Vertebrata</taxon>
        <taxon>Euteleostomi</taxon>
        <taxon>Amphibia</taxon>
        <taxon>Batrachia</taxon>
        <taxon>Anura</taxon>
        <taxon>Pipoidea</taxon>
        <taxon>Pipidae</taxon>
        <taxon>Pipinae</taxon>
        <taxon>Hymenochirus</taxon>
    </lineage>
</organism>
<name>A0A8T2JK13_9PIPI</name>
<dbReference type="Proteomes" id="UP000812440">
    <property type="component" value="Chromosome 5"/>
</dbReference>
<dbReference type="Gene3D" id="3.30.70.330">
    <property type="match status" value="1"/>
</dbReference>
<keyword evidence="2" id="KW-1185">Reference proteome</keyword>
<evidence type="ECO:0000313" key="2">
    <source>
        <dbReference type="Proteomes" id="UP000812440"/>
    </source>
</evidence>
<accession>A0A8T2JK13</accession>
<gene>
    <name evidence="1" type="ORF">GDO86_009140</name>
</gene>
<proteinExistence type="predicted"/>
<evidence type="ECO:0000313" key="1">
    <source>
        <dbReference type="EMBL" id="KAG8443837.1"/>
    </source>
</evidence>
<dbReference type="AlphaFoldDB" id="A0A8T2JK13"/>
<dbReference type="EMBL" id="JAACNH010000004">
    <property type="protein sequence ID" value="KAG8443837.1"/>
    <property type="molecule type" value="Genomic_DNA"/>
</dbReference>
<reference evidence="1" key="1">
    <citation type="thesis" date="2020" institute="ProQuest LLC" country="789 East Eisenhower Parkway, Ann Arbor, MI, USA">
        <title>Comparative Genomics and Chromosome Evolution.</title>
        <authorList>
            <person name="Mudd A.B."/>
        </authorList>
    </citation>
    <scope>NUCLEOTIDE SEQUENCE</scope>
    <source>
        <strain evidence="1">Female2</strain>
        <tissue evidence="1">Blood</tissue>
    </source>
</reference>
<comment type="caution">
    <text evidence="1">The sequence shown here is derived from an EMBL/GenBank/DDBJ whole genome shotgun (WGS) entry which is preliminary data.</text>
</comment>
<protein>
    <submittedName>
        <fullName evidence="1">Uncharacterized protein</fullName>
    </submittedName>
</protein>
<sequence length="81" mass="9485">MAVFFVDNMHTAKALLQVSRKIQDDQYFKRNRNHSEKPIEPLISVNDLYHIQMCLRNRYNYTAKSLDLCNLTRDPGRGGTL</sequence>
<dbReference type="InterPro" id="IPR012677">
    <property type="entry name" value="Nucleotide-bd_a/b_plait_sf"/>
</dbReference>